<organism evidence="1 2">
    <name type="scientific">Legionella quinlivanii</name>
    <dbReference type="NCBI Taxonomy" id="45073"/>
    <lineage>
        <taxon>Bacteria</taxon>
        <taxon>Pseudomonadati</taxon>
        <taxon>Pseudomonadota</taxon>
        <taxon>Gammaproteobacteria</taxon>
        <taxon>Legionellales</taxon>
        <taxon>Legionellaceae</taxon>
        <taxon>Legionella</taxon>
    </lineage>
</organism>
<dbReference type="InterPro" id="IPR014710">
    <property type="entry name" value="RmlC-like_jellyroll"/>
</dbReference>
<dbReference type="CDD" id="cd02208">
    <property type="entry name" value="cupin_RmlC-like"/>
    <property type="match status" value="1"/>
</dbReference>
<reference evidence="1 2" key="1">
    <citation type="submission" date="2015-11" db="EMBL/GenBank/DDBJ databases">
        <title>Genomic analysis of 38 Legionella species identifies large and diverse effector repertoires.</title>
        <authorList>
            <person name="Burstein D."/>
            <person name="Amaro F."/>
            <person name="Zusman T."/>
            <person name="Lifshitz Z."/>
            <person name="Cohen O."/>
            <person name="Gilbert J.A."/>
            <person name="Pupko T."/>
            <person name="Shuman H.A."/>
            <person name="Segal G."/>
        </authorList>
    </citation>
    <scope>NUCLEOTIDE SEQUENCE [LARGE SCALE GENOMIC DNA]</scope>
    <source>
        <strain evidence="1 2">CDC#1442-AUS-E</strain>
    </source>
</reference>
<proteinExistence type="predicted"/>
<sequence length="247" mass="27368">MSNKFKEERGKIVKNNESFIPYQLSHGLLSNMESDIHPTQLWGCSHDLLQLPENATHFGFVYDGTLIINHASGEFELKKGMYFSAPGKTEIRGAGKGIAISRLGYRGFFNIGGPVEAQGRLNYIDGCTDSLLIPPIQMGDSCLNMLYFPTGIDQTIHTHPSMRVGIVIRGKGECITPFGNIPLMPGCVFVIPADGEHGFRTKDSEMSVIAYHPDSDFGPTHEFHPMLNRTIVDGVSANKIERIWTRV</sequence>
<dbReference type="EMBL" id="LNYS01000024">
    <property type="protein sequence ID" value="KTD46052.1"/>
    <property type="molecule type" value="Genomic_DNA"/>
</dbReference>
<protein>
    <submittedName>
        <fullName evidence="1">Cupin domain protein</fullName>
    </submittedName>
</protein>
<accession>A0A0W0XNG9</accession>
<name>A0A0W0XNG9_9GAMM</name>
<evidence type="ECO:0000313" key="2">
    <source>
        <dbReference type="Proteomes" id="UP000054618"/>
    </source>
</evidence>
<gene>
    <name evidence="1" type="ORF">Lqui_2542</name>
</gene>
<dbReference type="Proteomes" id="UP000054618">
    <property type="component" value="Unassembled WGS sequence"/>
</dbReference>
<dbReference type="SUPFAM" id="SSF51182">
    <property type="entry name" value="RmlC-like cupins"/>
    <property type="match status" value="1"/>
</dbReference>
<dbReference type="InterPro" id="IPR011051">
    <property type="entry name" value="RmlC_Cupin_sf"/>
</dbReference>
<evidence type="ECO:0000313" key="1">
    <source>
        <dbReference type="EMBL" id="KTD46052.1"/>
    </source>
</evidence>
<keyword evidence="2" id="KW-1185">Reference proteome</keyword>
<comment type="caution">
    <text evidence="1">The sequence shown here is derived from an EMBL/GenBank/DDBJ whole genome shotgun (WGS) entry which is preliminary data.</text>
</comment>
<dbReference type="PATRIC" id="fig|45073.5.peg.2699"/>
<dbReference type="Gene3D" id="2.60.120.10">
    <property type="entry name" value="Jelly Rolls"/>
    <property type="match status" value="1"/>
</dbReference>
<dbReference type="STRING" id="45073.Lqui_2542"/>
<dbReference type="AlphaFoldDB" id="A0A0W0XNG9"/>